<dbReference type="Pfam" id="PF21646">
    <property type="entry name" value="ACTMAP-like_C"/>
    <property type="match status" value="1"/>
</dbReference>
<evidence type="ECO:0000256" key="2">
    <source>
        <dbReference type="ARBA" id="ARBA00022670"/>
    </source>
</evidence>
<evidence type="ECO:0000256" key="4">
    <source>
        <dbReference type="ARBA" id="ARBA00034725"/>
    </source>
</evidence>
<proteinExistence type="inferred from homology"/>
<dbReference type="PANTHER" id="PTHR28631">
    <property type="entry name" value="UPF0692 PROTEIN C19ORF54"/>
    <property type="match status" value="1"/>
</dbReference>
<dbReference type="InterPro" id="IPR040043">
    <property type="entry name" value="ACTMAP"/>
</dbReference>
<gene>
    <name evidence="8" type="ORF">AAG570_012806</name>
</gene>
<comment type="caution">
    <text evidence="8">The sequence shown here is derived from an EMBL/GenBank/DDBJ whole genome shotgun (WGS) entry which is preliminary data.</text>
</comment>
<evidence type="ECO:0000256" key="7">
    <source>
        <dbReference type="ARBA" id="ARBA00049041"/>
    </source>
</evidence>
<comment type="similarity">
    <text evidence="4">Belongs to the ACTMAP family.</text>
</comment>
<accession>A0ABD0YTK9</accession>
<dbReference type="PANTHER" id="PTHR28631:SF1">
    <property type="entry name" value="ACTIN MATURATION PROTEASE"/>
    <property type="match status" value="1"/>
</dbReference>
<evidence type="ECO:0000313" key="8">
    <source>
        <dbReference type="EMBL" id="KAL1129862.1"/>
    </source>
</evidence>
<sequence>MSMISTLTPRRLPILEIFKHAKDQGYTKYGEMFSVNNMKSLINASPLSIWFDAVIYSGGILPRKKQIIAAMCKGALILIPYDADKNYAPVCLMGHKAHWAVLCGIIDDSKNCVVVARQGKSKYVSLWLLDELDRSNNNLMECDPERAKCGFVISDLSLELAGKYIVLNPKSQSKDVHILTNII</sequence>
<keyword evidence="3" id="KW-0378">Hydrolase</keyword>
<protein>
    <recommendedName>
        <fullName evidence="5">Actin maturation protease</fullName>
    </recommendedName>
    <alternativeName>
        <fullName evidence="6">Actin aminopeptidase ACTMAP</fullName>
    </alternativeName>
</protein>
<name>A0ABD0YTK9_9HEMI</name>
<dbReference type="EMBL" id="JBFDAA010000008">
    <property type="protein sequence ID" value="KAL1129862.1"/>
    <property type="molecule type" value="Genomic_DNA"/>
</dbReference>
<keyword evidence="1" id="KW-0031">Aminopeptidase</keyword>
<dbReference type="GO" id="GO:0004177">
    <property type="term" value="F:aminopeptidase activity"/>
    <property type="evidence" value="ECO:0007669"/>
    <property type="project" value="UniProtKB-KW"/>
</dbReference>
<organism evidence="8 9">
    <name type="scientific">Ranatra chinensis</name>
    <dbReference type="NCBI Taxonomy" id="642074"/>
    <lineage>
        <taxon>Eukaryota</taxon>
        <taxon>Metazoa</taxon>
        <taxon>Ecdysozoa</taxon>
        <taxon>Arthropoda</taxon>
        <taxon>Hexapoda</taxon>
        <taxon>Insecta</taxon>
        <taxon>Pterygota</taxon>
        <taxon>Neoptera</taxon>
        <taxon>Paraneoptera</taxon>
        <taxon>Hemiptera</taxon>
        <taxon>Heteroptera</taxon>
        <taxon>Panheteroptera</taxon>
        <taxon>Nepomorpha</taxon>
        <taxon>Nepidae</taxon>
        <taxon>Ranatrinae</taxon>
        <taxon>Ranatra</taxon>
    </lineage>
</organism>
<reference evidence="8 9" key="1">
    <citation type="submission" date="2024-07" db="EMBL/GenBank/DDBJ databases">
        <title>Chromosome-level genome assembly of the water stick insect Ranatra chinensis (Heteroptera: Nepidae).</title>
        <authorList>
            <person name="Liu X."/>
        </authorList>
    </citation>
    <scope>NUCLEOTIDE SEQUENCE [LARGE SCALE GENOMIC DNA]</scope>
    <source>
        <strain evidence="8">Cailab_2021Rc</strain>
        <tissue evidence="8">Muscle</tissue>
    </source>
</reference>
<evidence type="ECO:0000256" key="3">
    <source>
        <dbReference type="ARBA" id="ARBA00022801"/>
    </source>
</evidence>
<evidence type="ECO:0000313" key="9">
    <source>
        <dbReference type="Proteomes" id="UP001558652"/>
    </source>
</evidence>
<keyword evidence="2" id="KW-0645">Protease</keyword>
<dbReference type="Proteomes" id="UP001558652">
    <property type="component" value="Unassembled WGS sequence"/>
</dbReference>
<evidence type="ECO:0000256" key="6">
    <source>
        <dbReference type="ARBA" id="ARBA00034908"/>
    </source>
</evidence>
<keyword evidence="9" id="KW-1185">Reference proteome</keyword>
<evidence type="ECO:0000256" key="5">
    <source>
        <dbReference type="ARBA" id="ARBA00034848"/>
    </source>
</evidence>
<comment type="catalytic activity">
    <reaction evidence="7">
        <text>N-terminal N(alpha)-acetyl-L-cysteinyl-L-aspartyl-[protein] + H2O = N-terminal L-aspartyl-[protein] + N-acetyl-L-cysteine</text>
        <dbReference type="Rhea" id="RHEA:74579"/>
        <dbReference type="Rhea" id="RHEA-COMP:12669"/>
        <dbReference type="Rhea" id="RHEA-COMP:18395"/>
        <dbReference type="ChEBI" id="CHEBI:15377"/>
        <dbReference type="ChEBI" id="CHEBI:64720"/>
        <dbReference type="ChEBI" id="CHEBI:78236"/>
        <dbReference type="ChEBI" id="CHEBI:193599"/>
    </reaction>
    <physiologicalReaction direction="left-to-right" evidence="7">
        <dbReference type="Rhea" id="RHEA:74580"/>
    </physiologicalReaction>
</comment>
<evidence type="ECO:0000256" key="1">
    <source>
        <dbReference type="ARBA" id="ARBA00022438"/>
    </source>
</evidence>
<dbReference type="GO" id="GO:0006508">
    <property type="term" value="P:proteolysis"/>
    <property type="evidence" value="ECO:0007669"/>
    <property type="project" value="UniProtKB-KW"/>
</dbReference>
<dbReference type="AlphaFoldDB" id="A0ABD0YTK9"/>